<dbReference type="InterPro" id="IPR006913">
    <property type="entry name" value="CENP-V/GFA"/>
</dbReference>
<keyword evidence="4" id="KW-0456">Lyase</keyword>
<dbReference type="SUPFAM" id="SSF51316">
    <property type="entry name" value="Mss4-like"/>
    <property type="match status" value="1"/>
</dbReference>
<dbReference type="PANTHER" id="PTHR33337">
    <property type="entry name" value="GFA DOMAIN-CONTAINING PROTEIN"/>
    <property type="match status" value="1"/>
</dbReference>
<evidence type="ECO:0000256" key="2">
    <source>
        <dbReference type="ARBA" id="ARBA00022723"/>
    </source>
</evidence>
<dbReference type="InterPro" id="IPR011057">
    <property type="entry name" value="Mss4-like_sf"/>
</dbReference>
<dbReference type="GO" id="GO:0046872">
    <property type="term" value="F:metal ion binding"/>
    <property type="evidence" value="ECO:0007669"/>
    <property type="project" value="UniProtKB-KW"/>
</dbReference>
<evidence type="ECO:0000256" key="1">
    <source>
        <dbReference type="ARBA" id="ARBA00005495"/>
    </source>
</evidence>
<comment type="caution">
    <text evidence="6">The sequence shown here is derived from an EMBL/GenBank/DDBJ whole genome shotgun (WGS) entry which is preliminary data.</text>
</comment>
<reference evidence="6" key="1">
    <citation type="journal article" date="2021" name="Nat. Commun.">
        <title>Genetic determinants of endophytism in the Arabidopsis root mycobiome.</title>
        <authorList>
            <person name="Mesny F."/>
            <person name="Miyauchi S."/>
            <person name="Thiergart T."/>
            <person name="Pickel B."/>
            <person name="Atanasova L."/>
            <person name="Karlsson M."/>
            <person name="Huettel B."/>
            <person name="Barry K.W."/>
            <person name="Haridas S."/>
            <person name="Chen C."/>
            <person name="Bauer D."/>
            <person name="Andreopoulos W."/>
            <person name="Pangilinan J."/>
            <person name="LaButti K."/>
            <person name="Riley R."/>
            <person name="Lipzen A."/>
            <person name="Clum A."/>
            <person name="Drula E."/>
            <person name="Henrissat B."/>
            <person name="Kohler A."/>
            <person name="Grigoriev I.V."/>
            <person name="Martin F.M."/>
            <person name="Hacquard S."/>
        </authorList>
    </citation>
    <scope>NUCLEOTIDE SEQUENCE</scope>
    <source>
        <strain evidence="6">MPI-SDFR-AT-0120</strain>
    </source>
</reference>
<accession>A0A8K0VWQ0</accession>
<feature type="domain" description="CENP-V/GFA" evidence="5">
    <location>
        <begin position="2"/>
        <end position="110"/>
    </location>
</feature>
<keyword evidence="3" id="KW-0862">Zinc</keyword>
<dbReference type="OrthoDB" id="2212170at2759"/>
<evidence type="ECO:0000259" key="5">
    <source>
        <dbReference type="PROSITE" id="PS51891"/>
    </source>
</evidence>
<dbReference type="Pfam" id="PF04828">
    <property type="entry name" value="GFA"/>
    <property type="match status" value="1"/>
</dbReference>
<evidence type="ECO:0000256" key="3">
    <source>
        <dbReference type="ARBA" id="ARBA00022833"/>
    </source>
</evidence>
<dbReference type="GO" id="GO:0016846">
    <property type="term" value="F:carbon-sulfur lyase activity"/>
    <property type="evidence" value="ECO:0007669"/>
    <property type="project" value="InterPro"/>
</dbReference>
<dbReference type="Proteomes" id="UP000813461">
    <property type="component" value="Unassembled WGS sequence"/>
</dbReference>
<gene>
    <name evidence="6" type="ORF">FB567DRAFT_446548</name>
</gene>
<proteinExistence type="inferred from homology"/>
<dbReference type="EMBL" id="JAGMVJ010000013">
    <property type="protein sequence ID" value="KAH7083779.1"/>
    <property type="molecule type" value="Genomic_DNA"/>
</dbReference>
<evidence type="ECO:0000313" key="6">
    <source>
        <dbReference type="EMBL" id="KAH7083779.1"/>
    </source>
</evidence>
<keyword evidence="7" id="KW-1185">Reference proteome</keyword>
<dbReference type="AlphaFoldDB" id="A0A8K0VWQ0"/>
<sequence>MVEGRCNCSGIKVSLAELPKQYSSNCRRAGSTVGAFIYVIDKDQVKIDDQKGYLKTYQDSDTKSGNTILRKFCSNCGSPIASLISEEAPQMYLKCGLFEEIPVATYKAFEDEEPAWFKISQPNL</sequence>
<evidence type="ECO:0000313" key="7">
    <source>
        <dbReference type="Proteomes" id="UP000813461"/>
    </source>
</evidence>
<keyword evidence="2" id="KW-0479">Metal-binding</keyword>
<name>A0A8K0VWQ0_9PLEO</name>
<dbReference type="Gene3D" id="3.90.1590.10">
    <property type="entry name" value="glutathione-dependent formaldehyde- activating enzyme (gfa)"/>
    <property type="match status" value="1"/>
</dbReference>
<evidence type="ECO:0000256" key="4">
    <source>
        <dbReference type="ARBA" id="ARBA00023239"/>
    </source>
</evidence>
<dbReference type="PANTHER" id="PTHR33337:SF40">
    <property type="entry name" value="CENP-V_GFA DOMAIN-CONTAINING PROTEIN-RELATED"/>
    <property type="match status" value="1"/>
</dbReference>
<organism evidence="6 7">
    <name type="scientific">Paraphoma chrysanthemicola</name>
    <dbReference type="NCBI Taxonomy" id="798071"/>
    <lineage>
        <taxon>Eukaryota</taxon>
        <taxon>Fungi</taxon>
        <taxon>Dikarya</taxon>
        <taxon>Ascomycota</taxon>
        <taxon>Pezizomycotina</taxon>
        <taxon>Dothideomycetes</taxon>
        <taxon>Pleosporomycetidae</taxon>
        <taxon>Pleosporales</taxon>
        <taxon>Pleosporineae</taxon>
        <taxon>Phaeosphaeriaceae</taxon>
        <taxon>Paraphoma</taxon>
    </lineage>
</organism>
<protein>
    <submittedName>
        <fullName evidence="6">Mss4-like protein</fullName>
    </submittedName>
</protein>
<dbReference type="PROSITE" id="PS51891">
    <property type="entry name" value="CENP_V_GFA"/>
    <property type="match status" value="1"/>
</dbReference>
<comment type="similarity">
    <text evidence="1">Belongs to the Gfa family.</text>
</comment>